<evidence type="ECO:0000313" key="1">
    <source>
        <dbReference type="EMBL" id="HIT97359.1"/>
    </source>
</evidence>
<name>A0A9D1H9A8_9FLAO</name>
<dbReference type="EMBL" id="DVLY01000018">
    <property type="protein sequence ID" value="HIT97359.1"/>
    <property type="molecule type" value="Genomic_DNA"/>
</dbReference>
<dbReference type="Proteomes" id="UP000824161">
    <property type="component" value="Unassembled WGS sequence"/>
</dbReference>
<organism evidence="1 2">
    <name type="scientific">Candidatus Merdimorpha stercoravium</name>
    <dbReference type="NCBI Taxonomy" id="2840863"/>
    <lineage>
        <taxon>Bacteria</taxon>
        <taxon>Pseudomonadati</taxon>
        <taxon>Bacteroidota</taxon>
        <taxon>Flavobacteriia</taxon>
        <taxon>Flavobacteriales</taxon>
        <taxon>Candidatus Merdimorpha</taxon>
    </lineage>
</organism>
<accession>A0A9D1H9A8</accession>
<comment type="caution">
    <text evidence="1">The sequence shown here is derived from an EMBL/GenBank/DDBJ whole genome shotgun (WGS) entry which is preliminary data.</text>
</comment>
<dbReference type="InterPro" id="IPR023198">
    <property type="entry name" value="PGP-like_dom2"/>
</dbReference>
<dbReference type="SFLD" id="SFLDS00003">
    <property type="entry name" value="Haloacid_Dehalogenase"/>
    <property type="match status" value="1"/>
</dbReference>
<dbReference type="InterPro" id="IPR023214">
    <property type="entry name" value="HAD_sf"/>
</dbReference>
<reference evidence="1" key="2">
    <citation type="journal article" date="2021" name="PeerJ">
        <title>Extensive microbial diversity within the chicken gut microbiome revealed by metagenomics and culture.</title>
        <authorList>
            <person name="Gilroy R."/>
            <person name="Ravi A."/>
            <person name="Getino M."/>
            <person name="Pursley I."/>
            <person name="Horton D.L."/>
            <person name="Alikhan N.F."/>
            <person name="Baker D."/>
            <person name="Gharbi K."/>
            <person name="Hall N."/>
            <person name="Watson M."/>
            <person name="Adriaenssens E.M."/>
            <person name="Foster-Nyarko E."/>
            <person name="Jarju S."/>
            <person name="Secka A."/>
            <person name="Antonio M."/>
            <person name="Oren A."/>
            <person name="Chaudhuri R.R."/>
            <person name="La Ragione R."/>
            <person name="Hildebrand F."/>
            <person name="Pallen M.J."/>
        </authorList>
    </citation>
    <scope>NUCLEOTIDE SEQUENCE</scope>
    <source>
        <strain evidence="1">1383</strain>
    </source>
</reference>
<dbReference type="Gene3D" id="1.10.150.240">
    <property type="entry name" value="Putative phosphatase, domain 2"/>
    <property type="match status" value="1"/>
</dbReference>
<dbReference type="SUPFAM" id="SSF56784">
    <property type="entry name" value="HAD-like"/>
    <property type="match status" value="1"/>
</dbReference>
<sequence length="205" mass="23509">METIENLILDFGGVLLDLDERATYEAFVALGLEKVPPELTAVNLDFQRGKVGREQYVAFLKRYLPPGTTTAQVEDAWCAMLRQVPPARWHLLVRLGKRYRLFLLSNTDPIHIDRLRRRMDLDAFEQLFERVYYSQDTGLRKPERALFERVLRENGLDAARTLFVDDTLENVEGARAAGLQGLWLDLSRRRPDEVLAALAQGNVLP</sequence>
<dbReference type="AlphaFoldDB" id="A0A9D1H9A8"/>
<dbReference type="SFLD" id="SFLDG01129">
    <property type="entry name" value="C1.5:_HAD__Beta-PGM__Phosphata"/>
    <property type="match status" value="1"/>
</dbReference>
<dbReference type="InterPro" id="IPR036412">
    <property type="entry name" value="HAD-like_sf"/>
</dbReference>
<dbReference type="CDD" id="cd02603">
    <property type="entry name" value="HAD_sEH-N_like"/>
    <property type="match status" value="1"/>
</dbReference>
<dbReference type="NCBIfam" id="TIGR01509">
    <property type="entry name" value="HAD-SF-IA-v3"/>
    <property type="match status" value="1"/>
</dbReference>
<reference evidence="1" key="1">
    <citation type="submission" date="2020-10" db="EMBL/GenBank/DDBJ databases">
        <authorList>
            <person name="Gilroy R."/>
        </authorList>
    </citation>
    <scope>NUCLEOTIDE SEQUENCE</scope>
    <source>
        <strain evidence="1">1383</strain>
    </source>
</reference>
<gene>
    <name evidence="1" type="ORF">IAC44_00815</name>
</gene>
<dbReference type="PANTHER" id="PTHR43611:SF3">
    <property type="entry name" value="FLAVIN MONONUCLEOTIDE HYDROLASE 1, CHLOROPLATIC"/>
    <property type="match status" value="1"/>
</dbReference>
<dbReference type="Pfam" id="PF00702">
    <property type="entry name" value="Hydrolase"/>
    <property type="match status" value="1"/>
</dbReference>
<dbReference type="NCBIfam" id="TIGR01549">
    <property type="entry name" value="HAD-SF-IA-v1"/>
    <property type="match status" value="1"/>
</dbReference>
<protein>
    <submittedName>
        <fullName evidence="1">HAD family phosphatase</fullName>
    </submittedName>
</protein>
<proteinExistence type="predicted"/>
<dbReference type="Gene3D" id="3.40.50.1000">
    <property type="entry name" value="HAD superfamily/HAD-like"/>
    <property type="match status" value="1"/>
</dbReference>
<dbReference type="PANTHER" id="PTHR43611">
    <property type="entry name" value="ALPHA-D-GLUCOSE 1-PHOSPHATE PHOSPHATASE"/>
    <property type="match status" value="1"/>
</dbReference>
<dbReference type="InterPro" id="IPR006439">
    <property type="entry name" value="HAD-SF_hydro_IA"/>
</dbReference>
<evidence type="ECO:0000313" key="2">
    <source>
        <dbReference type="Proteomes" id="UP000824161"/>
    </source>
</evidence>